<dbReference type="Proteomes" id="UP001500102">
    <property type="component" value="Unassembled WGS sequence"/>
</dbReference>
<keyword evidence="1" id="KW-0472">Membrane</keyword>
<protein>
    <recommendedName>
        <fullName evidence="4">DUF2178 domain-containing protein</fullName>
    </recommendedName>
</protein>
<evidence type="ECO:0000313" key="3">
    <source>
        <dbReference type="Proteomes" id="UP001500102"/>
    </source>
</evidence>
<sequence>MSGLFYIRFIARERHMSFEEKSAWIMGVMAAGAYAVYLAAVLGLAGSMPLTDVPYVAPLLWTVGSSIVLSIVLHILIRSLSAKGAGMKDQRDREIYRFGEHIGQSFVVIGAVAALIMAMAEVNQFWIANAIYLAFVASAILASVAKIVAYRRGFQAW</sequence>
<evidence type="ECO:0000313" key="2">
    <source>
        <dbReference type="EMBL" id="GAA2126098.1"/>
    </source>
</evidence>
<gene>
    <name evidence="2" type="ORF">GCM10009825_02920</name>
</gene>
<evidence type="ECO:0008006" key="4">
    <source>
        <dbReference type="Google" id="ProtNLM"/>
    </source>
</evidence>
<reference evidence="3" key="1">
    <citation type="journal article" date="2019" name="Int. J. Syst. Evol. Microbiol.">
        <title>The Global Catalogue of Microorganisms (GCM) 10K type strain sequencing project: providing services to taxonomists for standard genome sequencing and annotation.</title>
        <authorList>
            <consortium name="The Broad Institute Genomics Platform"/>
            <consortium name="The Broad Institute Genome Sequencing Center for Infectious Disease"/>
            <person name="Wu L."/>
            <person name="Ma J."/>
        </authorList>
    </citation>
    <scope>NUCLEOTIDE SEQUENCE [LARGE SCALE GENOMIC DNA]</scope>
    <source>
        <strain evidence="3">JCM 15921</strain>
    </source>
</reference>
<feature type="transmembrane region" description="Helical" evidence="1">
    <location>
        <begin position="126"/>
        <end position="149"/>
    </location>
</feature>
<keyword evidence="1" id="KW-0812">Transmembrane</keyword>
<comment type="caution">
    <text evidence="2">The sequence shown here is derived from an EMBL/GenBank/DDBJ whole genome shotgun (WGS) entry which is preliminary data.</text>
</comment>
<feature type="transmembrane region" description="Helical" evidence="1">
    <location>
        <begin position="21"/>
        <end position="43"/>
    </location>
</feature>
<feature type="transmembrane region" description="Helical" evidence="1">
    <location>
        <begin position="98"/>
        <end position="120"/>
    </location>
</feature>
<feature type="transmembrane region" description="Helical" evidence="1">
    <location>
        <begin position="55"/>
        <end position="77"/>
    </location>
</feature>
<organism evidence="2 3">
    <name type="scientific">Arthrobacter humicola</name>
    <dbReference type="NCBI Taxonomy" id="409291"/>
    <lineage>
        <taxon>Bacteria</taxon>
        <taxon>Bacillati</taxon>
        <taxon>Actinomycetota</taxon>
        <taxon>Actinomycetes</taxon>
        <taxon>Micrococcales</taxon>
        <taxon>Micrococcaceae</taxon>
        <taxon>Arthrobacter</taxon>
    </lineage>
</organism>
<name>A0ABP5K6X4_9MICC</name>
<proteinExistence type="predicted"/>
<keyword evidence="1" id="KW-1133">Transmembrane helix</keyword>
<evidence type="ECO:0000256" key="1">
    <source>
        <dbReference type="SAM" id="Phobius"/>
    </source>
</evidence>
<keyword evidence="3" id="KW-1185">Reference proteome</keyword>
<accession>A0ABP5K6X4</accession>
<dbReference type="EMBL" id="BAAAQB010000006">
    <property type="protein sequence ID" value="GAA2126098.1"/>
    <property type="molecule type" value="Genomic_DNA"/>
</dbReference>
<dbReference type="RefSeq" id="WP_344361255.1">
    <property type="nucleotide sequence ID" value="NZ_BAAAQB010000006.1"/>
</dbReference>